<evidence type="ECO:0000256" key="6">
    <source>
        <dbReference type="SAM" id="MobiDB-lite"/>
    </source>
</evidence>
<feature type="domain" description="C3H1-type" evidence="7">
    <location>
        <begin position="84"/>
        <end position="111"/>
    </location>
</feature>
<keyword evidence="2" id="KW-0677">Repeat</keyword>
<dbReference type="GO" id="GO:0008270">
    <property type="term" value="F:zinc ion binding"/>
    <property type="evidence" value="ECO:0007669"/>
    <property type="project" value="UniProtKB-KW"/>
</dbReference>
<feature type="region of interest" description="Disordered" evidence="6">
    <location>
        <begin position="236"/>
        <end position="276"/>
    </location>
</feature>
<feature type="zinc finger region" description="C3H1-type" evidence="5">
    <location>
        <begin position="84"/>
        <end position="111"/>
    </location>
</feature>
<dbReference type="InterPro" id="IPR000571">
    <property type="entry name" value="Znf_CCCH"/>
</dbReference>
<feature type="region of interest" description="Disordered" evidence="6">
    <location>
        <begin position="39"/>
        <end position="80"/>
    </location>
</feature>
<keyword evidence="3 5" id="KW-0863">Zinc-finger</keyword>
<dbReference type="SUPFAM" id="SSF90229">
    <property type="entry name" value="CCCH zinc finger"/>
    <property type="match status" value="3"/>
</dbReference>
<feature type="domain" description="C3H1-type" evidence="7">
    <location>
        <begin position="154"/>
        <end position="180"/>
    </location>
</feature>
<dbReference type="Pfam" id="PF14608">
    <property type="entry name" value="zf-CCCH_2"/>
    <property type="match status" value="1"/>
</dbReference>
<keyword evidence="1 5" id="KW-0479">Metal-binding</keyword>
<evidence type="ECO:0000259" key="7">
    <source>
        <dbReference type="PROSITE" id="PS50103"/>
    </source>
</evidence>
<proteinExistence type="predicted"/>
<organism evidence="8">
    <name type="scientific">Alexandrium monilatum</name>
    <dbReference type="NCBI Taxonomy" id="311494"/>
    <lineage>
        <taxon>Eukaryota</taxon>
        <taxon>Sar</taxon>
        <taxon>Alveolata</taxon>
        <taxon>Dinophyceae</taxon>
        <taxon>Gonyaulacales</taxon>
        <taxon>Pyrocystaceae</taxon>
        <taxon>Alexandrium</taxon>
    </lineage>
</organism>
<accession>A0A7S4QSX8</accession>
<evidence type="ECO:0000256" key="3">
    <source>
        <dbReference type="ARBA" id="ARBA00022771"/>
    </source>
</evidence>
<name>A0A7S4QSX8_9DINO</name>
<evidence type="ECO:0000256" key="5">
    <source>
        <dbReference type="PROSITE-ProRule" id="PRU00723"/>
    </source>
</evidence>
<dbReference type="Pfam" id="PF00642">
    <property type="entry name" value="zf-CCCH"/>
    <property type="match status" value="2"/>
</dbReference>
<keyword evidence="4 5" id="KW-0862">Zinc</keyword>
<dbReference type="InterPro" id="IPR036855">
    <property type="entry name" value="Znf_CCCH_sf"/>
</dbReference>
<protein>
    <recommendedName>
        <fullName evidence="7">C3H1-type domain-containing protein</fullName>
    </recommendedName>
</protein>
<feature type="compositionally biased region" description="Basic and acidic residues" evidence="6">
    <location>
        <begin position="67"/>
        <end position="76"/>
    </location>
</feature>
<dbReference type="PANTHER" id="PTHR12547:SF18">
    <property type="entry name" value="PROTEIN TIS11"/>
    <property type="match status" value="1"/>
</dbReference>
<evidence type="ECO:0000256" key="1">
    <source>
        <dbReference type="ARBA" id="ARBA00022723"/>
    </source>
</evidence>
<evidence type="ECO:0000256" key="4">
    <source>
        <dbReference type="ARBA" id="ARBA00022833"/>
    </source>
</evidence>
<dbReference type="GO" id="GO:0003729">
    <property type="term" value="F:mRNA binding"/>
    <property type="evidence" value="ECO:0007669"/>
    <property type="project" value="InterPro"/>
</dbReference>
<sequence>MDPYRGHAVAMHHPAPGMAYPPPPIYMGPPPMALPPPPMLHGYPGMLGPPPRARSSSRAGRRKTRGGAKDSKDERTQTVLSKQMQKTRLCDFHKEGRCKYGSECAFAHSEEELRDMPDLRKTRLCRAFTQGKCKEVDCKFAHGTEELRTTDLCYKTALCAWWDKGICQSGAQCRFAHGSKDLRADDRAQAGASQDGGERSGDPGEGGAEPKAQPKRRLRNRPGILRRLRKRVGMLSAAAKDARDDLDSRSQSPGLASCDSGSEDGGRPRQRRRISSATCPRCESTMAAHLGYTVCALCKM</sequence>
<feature type="region of interest" description="Disordered" evidence="6">
    <location>
        <begin position="187"/>
        <end position="224"/>
    </location>
</feature>
<dbReference type="InterPro" id="IPR045877">
    <property type="entry name" value="ZFP36-like"/>
</dbReference>
<dbReference type="EMBL" id="HBNR01035282">
    <property type="protein sequence ID" value="CAE4590976.1"/>
    <property type="molecule type" value="Transcribed_RNA"/>
</dbReference>
<dbReference type="Gene3D" id="4.10.1000.10">
    <property type="entry name" value="Zinc finger, CCCH-type"/>
    <property type="match status" value="3"/>
</dbReference>
<feature type="zinc finger region" description="C3H1-type" evidence="5">
    <location>
        <begin position="119"/>
        <end position="145"/>
    </location>
</feature>
<dbReference type="PANTHER" id="PTHR12547">
    <property type="entry name" value="CCCH ZINC FINGER/TIS11-RELATED"/>
    <property type="match status" value="1"/>
</dbReference>
<gene>
    <name evidence="8" type="ORF">AMON00008_LOCUS24211</name>
</gene>
<feature type="zinc finger region" description="C3H1-type" evidence="5">
    <location>
        <begin position="154"/>
        <end position="180"/>
    </location>
</feature>
<dbReference type="PROSITE" id="PS50103">
    <property type="entry name" value="ZF_C3H1"/>
    <property type="match status" value="3"/>
</dbReference>
<evidence type="ECO:0000256" key="2">
    <source>
        <dbReference type="ARBA" id="ARBA00022737"/>
    </source>
</evidence>
<dbReference type="AlphaFoldDB" id="A0A7S4QSX8"/>
<dbReference type="SMART" id="SM00356">
    <property type="entry name" value="ZnF_C3H1"/>
    <property type="match status" value="3"/>
</dbReference>
<evidence type="ECO:0000313" key="8">
    <source>
        <dbReference type="EMBL" id="CAE4590976.1"/>
    </source>
</evidence>
<feature type="compositionally biased region" description="Basic residues" evidence="6">
    <location>
        <begin position="213"/>
        <end position="224"/>
    </location>
</feature>
<reference evidence="8" key="1">
    <citation type="submission" date="2021-01" db="EMBL/GenBank/DDBJ databases">
        <authorList>
            <person name="Corre E."/>
            <person name="Pelletier E."/>
            <person name="Niang G."/>
            <person name="Scheremetjew M."/>
            <person name="Finn R."/>
            <person name="Kale V."/>
            <person name="Holt S."/>
            <person name="Cochrane G."/>
            <person name="Meng A."/>
            <person name="Brown T."/>
            <person name="Cohen L."/>
        </authorList>
    </citation>
    <scope>NUCLEOTIDE SEQUENCE</scope>
    <source>
        <strain evidence="8">CCMP3105</strain>
    </source>
</reference>
<feature type="domain" description="C3H1-type" evidence="7">
    <location>
        <begin position="119"/>
        <end position="145"/>
    </location>
</feature>